<gene>
    <name evidence="2" type="ORF">V1478_008288</name>
</gene>
<name>A0ABD2B0Y7_VESSQ</name>
<organism evidence="2 3">
    <name type="scientific">Vespula squamosa</name>
    <name type="common">Southern yellow jacket</name>
    <name type="synonym">Wasp</name>
    <dbReference type="NCBI Taxonomy" id="30214"/>
    <lineage>
        <taxon>Eukaryota</taxon>
        <taxon>Metazoa</taxon>
        <taxon>Ecdysozoa</taxon>
        <taxon>Arthropoda</taxon>
        <taxon>Hexapoda</taxon>
        <taxon>Insecta</taxon>
        <taxon>Pterygota</taxon>
        <taxon>Neoptera</taxon>
        <taxon>Endopterygota</taxon>
        <taxon>Hymenoptera</taxon>
        <taxon>Apocrita</taxon>
        <taxon>Aculeata</taxon>
        <taxon>Vespoidea</taxon>
        <taxon>Vespidae</taxon>
        <taxon>Vespinae</taxon>
        <taxon>Vespula</taxon>
    </lineage>
</organism>
<comment type="caution">
    <text evidence="2">The sequence shown here is derived from an EMBL/GenBank/DDBJ whole genome shotgun (WGS) entry which is preliminary data.</text>
</comment>
<evidence type="ECO:0000313" key="3">
    <source>
        <dbReference type="Proteomes" id="UP001607302"/>
    </source>
</evidence>
<sequence>MEKKRANEVTRKKEKKNKNDEKENVDNEYRSVSRPENRNDMDRRIDVIKATNSGVPAGSLAPDVPSVSYRAVIALLDGSVQEAHFMNFILLSKTISFVMETLSKLIRRKTCRRSINSLDRIDREKRFAIGGHRSYVKSRSSLYADALERYNTDAMAGRMPTYKRHHRKLRSSEPRLATRLTRSLIVD</sequence>
<dbReference type="EMBL" id="JAUDFV010000138">
    <property type="protein sequence ID" value="KAL2725615.1"/>
    <property type="molecule type" value="Genomic_DNA"/>
</dbReference>
<evidence type="ECO:0000313" key="2">
    <source>
        <dbReference type="EMBL" id="KAL2725615.1"/>
    </source>
</evidence>
<evidence type="ECO:0000256" key="1">
    <source>
        <dbReference type="SAM" id="MobiDB-lite"/>
    </source>
</evidence>
<keyword evidence="3" id="KW-1185">Reference proteome</keyword>
<dbReference type="Proteomes" id="UP001607302">
    <property type="component" value="Unassembled WGS sequence"/>
</dbReference>
<reference evidence="2 3" key="1">
    <citation type="journal article" date="2024" name="Ann. Entomol. Soc. Am.">
        <title>Genomic analyses of the southern and eastern yellowjacket wasps (Hymenoptera: Vespidae) reveal evolutionary signatures of social life.</title>
        <authorList>
            <person name="Catto M.A."/>
            <person name="Caine P.B."/>
            <person name="Orr S.E."/>
            <person name="Hunt B.G."/>
            <person name="Goodisman M.A.D."/>
        </authorList>
    </citation>
    <scope>NUCLEOTIDE SEQUENCE [LARGE SCALE GENOMIC DNA]</scope>
    <source>
        <strain evidence="2">233</strain>
        <tissue evidence="2">Head and thorax</tissue>
    </source>
</reference>
<dbReference type="AlphaFoldDB" id="A0ABD2B0Y7"/>
<proteinExistence type="predicted"/>
<feature type="region of interest" description="Disordered" evidence="1">
    <location>
        <begin position="1"/>
        <end position="42"/>
    </location>
</feature>
<accession>A0ABD2B0Y7</accession>
<protein>
    <submittedName>
        <fullName evidence="2">Uncharacterized protein</fullName>
    </submittedName>
</protein>